<name>A0AAD7DRC0_9AGAR</name>
<dbReference type="AlphaFoldDB" id="A0AAD7DRC0"/>
<keyword evidence="3" id="KW-1185">Reference proteome</keyword>
<gene>
    <name evidence="2" type="ORF">B0H16DRAFT_1484648</name>
</gene>
<evidence type="ECO:0000313" key="2">
    <source>
        <dbReference type="EMBL" id="KAJ7697928.1"/>
    </source>
</evidence>
<comment type="caution">
    <text evidence="2">The sequence shown here is derived from an EMBL/GenBank/DDBJ whole genome shotgun (WGS) entry which is preliminary data.</text>
</comment>
<feature type="region of interest" description="Disordered" evidence="1">
    <location>
        <begin position="36"/>
        <end position="63"/>
    </location>
</feature>
<evidence type="ECO:0000256" key="1">
    <source>
        <dbReference type="SAM" id="MobiDB-lite"/>
    </source>
</evidence>
<dbReference type="EMBL" id="JARKIB010000602">
    <property type="protein sequence ID" value="KAJ7697928.1"/>
    <property type="molecule type" value="Genomic_DNA"/>
</dbReference>
<organism evidence="2 3">
    <name type="scientific">Mycena metata</name>
    <dbReference type="NCBI Taxonomy" id="1033252"/>
    <lineage>
        <taxon>Eukaryota</taxon>
        <taxon>Fungi</taxon>
        <taxon>Dikarya</taxon>
        <taxon>Basidiomycota</taxon>
        <taxon>Agaricomycotina</taxon>
        <taxon>Agaricomycetes</taxon>
        <taxon>Agaricomycetidae</taxon>
        <taxon>Agaricales</taxon>
        <taxon>Marasmiineae</taxon>
        <taxon>Mycenaceae</taxon>
        <taxon>Mycena</taxon>
    </lineage>
</organism>
<protein>
    <submittedName>
        <fullName evidence="2">Uncharacterized protein</fullName>
    </submittedName>
</protein>
<reference evidence="2" key="1">
    <citation type="submission" date="2023-03" db="EMBL/GenBank/DDBJ databases">
        <title>Massive genome expansion in bonnet fungi (Mycena s.s.) driven by repeated elements and novel gene families across ecological guilds.</title>
        <authorList>
            <consortium name="Lawrence Berkeley National Laboratory"/>
            <person name="Harder C.B."/>
            <person name="Miyauchi S."/>
            <person name="Viragh M."/>
            <person name="Kuo A."/>
            <person name="Thoen E."/>
            <person name="Andreopoulos B."/>
            <person name="Lu D."/>
            <person name="Skrede I."/>
            <person name="Drula E."/>
            <person name="Henrissat B."/>
            <person name="Morin E."/>
            <person name="Kohler A."/>
            <person name="Barry K."/>
            <person name="LaButti K."/>
            <person name="Morin E."/>
            <person name="Salamov A."/>
            <person name="Lipzen A."/>
            <person name="Mereny Z."/>
            <person name="Hegedus B."/>
            <person name="Baldrian P."/>
            <person name="Stursova M."/>
            <person name="Weitz H."/>
            <person name="Taylor A."/>
            <person name="Grigoriev I.V."/>
            <person name="Nagy L.G."/>
            <person name="Martin F."/>
            <person name="Kauserud H."/>
        </authorList>
    </citation>
    <scope>NUCLEOTIDE SEQUENCE</scope>
    <source>
        <strain evidence="2">CBHHK182m</strain>
    </source>
</reference>
<accession>A0AAD7DRC0</accession>
<dbReference type="Proteomes" id="UP001215598">
    <property type="component" value="Unassembled WGS sequence"/>
</dbReference>
<proteinExistence type="predicted"/>
<evidence type="ECO:0000313" key="3">
    <source>
        <dbReference type="Proteomes" id="UP001215598"/>
    </source>
</evidence>
<sequence length="138" mass="15406">MSPVAVAFPCYSAVCAHIHPTTPAANTHGCIPAPPRPLGILPSSTHRKQEQPPLHSADPPPPIYFVPSPLPLILRRRNAALQRHVPGPNQAHSAQHRRRTTLTQQQNELRPFRTVRIHPCARTQLVLLHDFAHVARRQ</sequence>